<feature type="compositionally biased region" description="Basic and acidic residues" evidence="1">
    <location>
        <begin position="109"/>
        <end position="140"/>
    </location>
</feature>
<feature type="signal peptide" evidence="2">
    <location>
        <begin position="1"/>
        <end position="18"/>
    </location>
</feature>
<name>A0A540WRG0_9BACT</name>
<sequence>MRLLPFLLLALAATPASAQRGAVPSGCQEDYATCKEDCSIEYGGSGRTVKKLTQCLGICTENRGECSDRHSSLRGLPDSVVADEPRRRRPSSKQPVSREEDPFGDSTDSEPRRTTNREEDPFGDARPDRDSVRGRRDGYRADSIPAEDTRPPPEEVQPAAPVDTTPVPPVSRQGVYRAADSEPKPAPAKPAPEAEPDFSDLEPLDAPPAPTASAKPTPRMEPVKPAPAKPAPTIADEKKDPLLDDEPAPAPVAATKKPAPPPSNPLRPSVPPEPKTDISEWDPNGD</sequence>
<dbReference type="Proteomes" id="UP000315369">
    <property type="component" value="Unassembled WGS sequence"/>
</dbReference>
<feature type="compositionally biased region" description="Pro residues" evidence="1">
    <location>
        <begin position="258"/>
        <end position="273"/>
    </location>
</feature>
<protein>
    <submittedName>
        <fullName evidence="3">Uncharacterized protein</fullName>
    </submittedName>
</protein>
<evidence type="ECO:0000256" key="1">
    <source>
        <dbReference type="SAM" id="MobiDB-lite"/>
    </source>
</evidence>
<evidence type="ECO:0000256" key="2">
    <source>
        <dbReference type="SAM" id="SignalP"/>
    </source>
</evidence>
<gene>
    <name evidence="3" type="ORF">FJV41_33505</name>
</gene>
<feature type="chain" id="PRO_5022035197" evidence="2">
    <location>
        <begin position="19"/>
        <end position="286"/>
    </location>
</feature>
<dbReference type="AlphaFoldDB" id="A0A540WRG0"/>
<evidence type="ECO:0000313" key="4">
    <source>
        <dbReference type="Proteomes" id="UP000315369"/>
    </source>
</evidence>
<organism evidence="3 4">
    <name type="scientific">Myxococcus llanfairpwllgwyngyllgogerychwyrndrobwllllantysiliogogogochensis</name>
    <dbReference type="NCBI Taxonomy" id="2590453"/>
    <lineage>
        <taxon>Bacteria</taxon>
        <taxon>Pseudomonadati</taxon>
        <taxon>Myxococcota</taxon>
        <taxon>Myxococcia</taxon>
        <taxon>Myxococcales</taxon>
        <taxon>Cystobacterineae</taxon>
        <taxon>Myxococcaceae</taxon>
        <taxon>Myxococcus</taxon>
    </lineage>
</organism>
<feature type="compositionally biased region" description="Low complexity" evidence="1">
    <location>
        <begin position="156"/>
        <end position="165"/>
    </location>
</feature>
<feature type="region of interest" description="Disordered" evidence="1">
    <location>
        <begin position="65"/>
        <end position="286"/>
    </location>
</feature>
<dbReference type="EMBL" id="VIFM01000180">
    <property type="protein sequence ID" value="TQF11589.1"/>
    <property type="molecule type" value="Genomic_DNA"/>
</dbReference>
<keyword evidence="4" id="KW-1185">Reference proteome</keyword>
<reference evidence="3 4" key="1">
    <citation type="submission" date="2019-06" db="EMBL/GenBank/DDBJ databases">
        <authorList>
            <person name="Livingstone P."/>
            <person name="Whitworth D."/>
        </authorList>
    </citation>
    <scope>NUCLEOTIDE SEQUENCE [LARGE SCALE GENOMIC DNA]</scope>
    <source>
        <strain evidence="3 4">AM401</strain>
    </source>
</reference>
<comment type="caution">
    <text evidence="3">The sequence shown here is derived from an EMBL/GenBank/DDBJ whole genome shotgun (WGS) entry which is preliminary data.</text>
</comment>
<keyword evidence="2" id="KW-0732">Signal</keyword>
<evidence type="ECO:0000313" key="3">
    <source>
        <dbReference type="EMBL" id="TQF11589.1"/>
    </source>
</evidence>
<dbReference type="RefSeq" id="WP_141646667.1">
    <property type="nucleotide sequence ID" value="NZ_VIFM01000180.1"/>
</dbReference>
<dbReference type="OrthoDB" id="5383145at2"/>
<proteinExistence type="predicted"/>
<feature type="compositionally biased region" description="Acidic residues" evidence="1">
    <location>
        <begin position="194"/>
        <end position="203"/>
    </location>
</feature>
<accession>A0A540WRG0</accession>